<evidence type="ECO:0000313" key="1">
    <source>
        <dbReference type="EMBL" id="OBR13335.1"/>
    </source>
</evidence>
<dbReference type="AlphaFoldDB" id="A0A1B7YMN7"/>
<evidence type="ECO:0000313" key="2">
    <source>
        <dbReference type="Proteomes" id="UP000092177"/>
    </source>
</evidence>
<organism evidence="1 2">
    <name type="scientific">Colletotrichum higginsianum (strain IMI 349063)</name>
    <name type="common">Crucifer anthracnose fungus</name>
    <dbReference type="NCBI Taxonomy" id="759273"/>
    <lineage>
        <taxon>Eukaryota</taxon>
        <taxon>Fungi</taxon>
        <taxon>Dikarya</taxon>
        <taxon>Ascomycota</taxon>
        <taxon>Pezizomycotina</taxon>
        <taxon>Sordariomycetes</taxon>
        <taxon>Hypocreomycetidae</taxon>
        <taxon>Glomerellales</taxon>
        <taxon>Glomerellaceae</taxon>
        <taxon>Colletotrichum</taxon>
        <taxon>Colletotrichum destructivum species complex</taxon>
    </lineage>
</organism>
<keyword evidence="2" id="KW-1185">Reference proteome</keyword>
<accession>A0A1B7YMN7</accession>
<comment type="caution">
    <text evidence="1">The sequence shown here is derived from an EMBL/GenBank/DDBJ whole genome shotgun (WGS) entry which is preliminary data.</text>
</comment>
<dbReference type="EMBL" id="LTAN01000002">
    <property type="protein sequence ID" value="OBR13335.1"/>
    <property type="molecule type" value="Genomic_DNA"/>
</dbReference>
<dbReference type="KEGG" id="chig:CH63R_02061"/>
<protein>
    <submittedName>
        <fullName evidence="1">Uncharacterized protein</fullName>
    </submittedName>
</protein>
<dbReference type="Proteomes" id="UP000092177">
    <property type="component" value="Chromosome 2"/>
</dbReference>
<dbReference type="RefSeq" id="XP_018161852.1">
    <property type="nucleotide sequence ID" value="XM_018297036.1"/>
</dbReference>
<reference evidence="2" key="1">
    <citation type="journal article" date="2017" name="BMC Genomics">
        <title>Gapless genome assembly of Colletotrichum higginsianum reveals chromosome structure and association of transposable elements with secondary metabolite gene clusters.</title>
        <authorList>
            <person name="Dallery J.-F."/>
            <person name="Lapalu N."/>
            <person name="Zampounis A."/>
            <person name="Pigne S."/>
            <person name="Luyten I."/>
            <person name="Amselem J."/>
            <person name="Wittenberg A.H.J."/>
            <person name="Zhou S."/>
            <person name="de Queiroz M.V."/>
            <person name="Robin G.P."/>
            <person name="Auger A."/>
            <person name="Hainaut M."/>
            <person name="Henrissat B."/>
            <person name="Kim K.-T."/>
            <person name="Lee Y.-H."/>
            <person name="Lespinet O."/>
            <person name="Schwartz D.C."/>
            <person name="Thon M.R."/>
            <person name="O'Connell R.J."/>
        </authorList>
    </citation>
    <scope>NUCLEOTIDE SEQUENCE [LARGE SCALE GENOMIC DNA]</scope>
    <source>
        <strain evidence="2">IMI 349063</strain>
    </source>
</reference>
<sequence length="59" mass="6879">MPDGGMGVEYDSLARSAMWRGWARRVSRITEKDPWIPPSSHSRLRLDGDRRLWTPPSQR</sequence>
<gene>
    <name evidence="1" type="ORF">CH63R_02061</name>
</gene>
<name>A0A1B7YMN7_COLHI</name>
<dbReference type="GeneID" id="28861143"/>
<proteinExistence type="predicted"/>
<dbReference type="VEuPathDB" id="FungiDB:CH63R_02061"/>